<feature type="binding site" evidence="2">
    <location>
        <position position="182"/>
    </location>
    <ligand>
        <name>substrate</name>
    </ligand>
</feature>
<dbReference type="InterPro" id="IPR038404">
    <property type="entry name" value="TRAP_DctP_sf"/>
</dbReference>
<dbReference type="AlphaFoldDB" id="A0AAV2VYW3"/>
<feature type="binding site" evidence="2">
    <location>
        <position position="161"/>
    </location>
    <ligand>
        <name>substrate</name>
    </ligand>
</feature>
<evidence type="ECO:0000256" key="1">
    <source>
        <dbReference type="ARBA" id="ARBA00022729"/>
    </source>
</evidence>
<accession>A0AAV2VYW3</accession>
<dbReference type="GO" id="GO:0046872">
    <property type="term" value="F:metal ion binding"/>
    <property type="evidence" value="ECO:0007669"/>
    <property type="project" value="UniProtKB-KW"/>
</dbReference>
<feature type="binding site" evidence="3">
    <location>
        <position position="220"/>
    </location>
    <ligand>
        <name>Na(+)</name>
        <dbReference type="ChEBI" id="CHEBI:29101"/>
    </ligand>
</feature>
<reference evidence="5 6" key="1">
    <citation type="journal article" date="2013" name="ISME J.">
        <title>Comparative genomics of pathogenic lineages of Vibrio nigripulchritudo identifies virulence-associated traits.</title>
        <authorList>
            <person name="Goudenege D."/>
            <person name="Labreuche Y."/>
            <person name="Krin E."/>
            <person name="Ansquer D."/>
            <person name="Mangenot S."/>
            <person name="Calteau A."/>
            <person name="Medigue C."/>
            <person name="Mazel D."/>
            <person name="Polz M.F."/>
            <person name="Le Roux F."/>
        </authorList>
    </citation>
    <scope>NUCLEOTIDE SEQUENCE [LARGE SCALE GENOMIC DNA]</scope>
    <source>
        <strain evidence="5 6">SOn1</strain>
    </source>
</reference>
<sequence length="359" mass="39509">MKTLTLNSKKQRLNIAIAVAISASTLISLPASANEKVRWKVQAVFGTHLPALGDPIKYVSEQIKEASNGNIQFKIYEPGKLVPPFGITEAVKNKQLNAGYTWLGYDQGKIPAAALFAAVPFGMEPWAYASWWYDGEGKKLAEKLYAKHNIHPVLCSVIGPETAGWFKKELKSLKDIEGLKIRFAGLGGKVMQKAGASVTVLPGGEIFPALEKGAIDASEFSMPAIDQMMGFDKIAKNNYFPGWHQTFTASHLVVNTDTWNSLTDGQRAMIDMACTAGTFRALTRGEALQGSVINGFEAKNVTARQLPDDVLDQLKSLTDEVMSEISAKDADFKEIYQSQQAFAEEYKVWKSRAYLPNKY</sequence>
<evidence type="ECO:0000256" key="2">
    <source>
        <dbReference type="PIRSR" id="PIRSR039026-1"/>
    </source>
</evidence>
<dbReference type="GO" id="GO:0055085">
    <property type="term" value="P:transmembrane transport"/>
    <property type="evidence" value="ECO:0007669"/>
    <property type="project" value="InterPro"/>
</dbReference>
<dbReference type="EMBL" id="CAOF01000189">
    <property type="protein sequence ID" value="CCO49888.1"/>
    <property type="molecule type" value="Genomic_DNA"/>
</dbReference>
<dbReference type="CDD" id="cd13604">
    <property type="entry name" value="PBP2_TRAP_ketoacid_lactate_like"/>
    <property type="match status" value="1"/>
</dbReference>
<dbReference type="Gene3D" id="3.40.190.10">
    <property type="entry name" value="Periplasmic binding protein-like II"/>
    <property type="match status" value="1"/>
</dbReference>
<dbReference type="InterPro" id="IPR018389">
    <property type="entry name" value="DctP_fam"/>
</dbReference>
<keyword evidence="1 4" id="KW-0732">Signal</keyword>
<evidence type="ECO:0000256" key="3">
    <source>
        <dbReference type="PIRSR" id="PIRSR039026-2"/>
    </source>
</evidence>
<dbReference type="Proteomes" id="UP000018211">
    <property type="component" value="Unassembled WGS sequence"/>
</dbReference>
<dbReference type="PIRSF" id="PIRSF039026">
    <property type="entry name" value="SiaP"/>
    <property type="match status" value="1"/>
</dbReference>
<name>A0AAV2VYW3_9VIBR</name>
<dbReference type="GO" id="GO:0031317">
    <property type="term" value="C:tripartite ATP-independent periplasmic transporter complex"/>
    <property type="evidence" value="ECO:0007669"/>
    <property type="project" value="InterPro"/>
</dbReference>
<dbReference type="NCBIfam" id="NF037995">
    <property type="entry name" value="TRAP_S1"/>
    <property type="match status" value="1"/>
</dbReference>
<feature type="chain" id="PRO_5043562142" evidence="4">
    <location>
        <begin position="34"/>
        <end position="359"/>
    </location>
</feature>
<dbReference type="PANTHER" id="PTHR33376">
    <property type="match status" value="1"/>
</dbReference>
<dbReference type="Gene3D" id="3.40.190.170">
    <property type="entry name" value="Bacterial extracellular solute-binding protein, family 7"/>
    <property type="match status" value="1"/>
</dbReference>
<proteinExistence type="predicted"/>
<protein>
    <submittedName>
        <fullName evidence="5">TRAP-type mannitol/chloroaromatic compound transport system, periplasmic component</fullName>
    </submittedName>
</protein>
<dbReference type="PANTHER" id="PTHR33376:SF5">
    <property type="entry name" value="EXTRACYTOPLASMIC SOLUTE RECEPTOR PROTEIN"/>
    <property type="match status" value="1"/>
</dbReference>
<dbReference type="InterPro" id="IPR026289">
    <property type="entry name" value="SBP_TakP-like"/>
</dbReference>
<comment type="caution">
    <text evidence="5">The sequence shown here is derived from an EMBL/GenBank/DDBJ whole genome shotgun (WGS) entry which is preliminary data.</text>
</comment>
<evidence type="ECO:0000256" key="4">
    <source>
        <dbReference type="SAM" id="SignalP"/>
    </source>
</evidence>
<feature type="signal peptide" evidence="4">
    <location>
        <begin position="1"/>
        <end position="33"/>
    </location>
</feature>
<evidence type="ECO:0000313" key="5">
    <source>
        <dbReference type="EMBL" id="CCO49888.1"/>
    </source>
</evidence>
<feature type="binding site" evidence="3">
    <location>
        <position position="245"/>
    </location>
    <ligand>
        <name>substrate</name>
    </ligand>
</feature>
<gene>
    <name evidence="5" type="ORF">VIBNISOn1_920023</name>
</gene>
<feature type="binding site" evidence="3">
    <location>
        <position position="219"/>
    </location>
    <ligand>
        <name>substrate</name>
    </ligand>
</feature>
<keyword evidence="3" id="KW-0479">Metal-binding</keyword>
<dbReference type="RefSeq" id="WP_022613891.1">
    <property type="nucleotide sequence ID" value="NZ_LK391965.1"/>
</dbReference>
<dbReference type="Pfam" id="PF03480">
    <property type="entry name" value="DctP"/>
    <property type="match status" value="1"/>
</dbReference>
<evidence type="ECO:0000313" key="6">
    <source>
        <dbReference type="Proteomes" id="UP000018211"/>
    </source>
</evidence>
<organism evidence="5 6">
    <name type="scientific">Vibrio nigripulchritudo SOn1</name>
    <dbReference type="NCBI Taxonomy" id="1238450"/>
    <lineage>
        <taxon>Bacteria</taxon>
        <taxon>Pseudomonadati</taxon>
        <taxon>Pseudomonadota</taxon>
        <taxon>Gammaproteobacteria</taxon>
        <taxon>Vibrionales</taxon>
        <taxon>Vibrionaceae</taxon>
        <taxon>Vibrio</taxon>
    </lineage>
</organism>